<name>A0A6P7GN80_DIAVI</name>
<accession>A0A6P7GN80</accession>
<feature type="non-terminal residue" evidence="2">
    <location>
        <position position="118"/>
    </location>
</feature>
<dbReference type="InParanoid" id="A0A6P7GN80"/>
<sequence length="118" mass="13338">MISTEASMDQQSQQNQISPKSYSAVTNQFKFPSRQLALVFSAIENTPLHDYLIPLGNIVQPKNITFASRLSNHRVCMYLANKNILDELLANHGQITIRGELLKARRLITPAERIVMSQ</sequence>
<evidence type="ECO:0000313" key="2">
    <source>
        <dbReference type="RefSeq" id="XP_028147457.1"/>
    </source>
</evidence>
<dbReference type="RefSeq" id="XP_028147457.1">
    <property type="nucleotide sequence ID" value="XM_028291656.1"/>
</dbReference>
<reference evidence="2" key="1">
    <citation type="submission" date="2025-08" db="UniProtKB">
        <authorList>
            <consortium name="RefSeq"/>
        </authorList>
    </citation>
    <scope>IDENTIFICATION</scope>
    <source>
        <tissue evidence="2">Whole insect</tissue>
    </source>
</reference>
<gene>
    <name evidence="2" type="primary">LOC114340877</name>
</gene>
<proteinExistence type="predicted"/>
<organism evidence="2">
    <name type="scientific">Diabrotica virgifera virgifera</name>
    <name type="common">western corn rootworm</name>
    <dbReference type="NCBI Taxonomy" id="50390"/>
    <lineage>
        <taxon>Eukaryota</taxon>
        <taxon>Metazoa</taxon>
        <taxon>Ecdysozoa</taxon>
        <taxon>Arthropoda</taxon>
        <taxon>Hexapoda</taxon>
        <taxon>Insecta</taxon>
        <taxon>Pterygota</taxon>
        <taxon>Neoptera</taxon>
        <taxon>Endopterygota</taxon>
        <taxon>Coleoptera</taxon>
        <taxon>Polyphaga</taxon>
        <taxon>Cucujiformia</taxon>
        <taxon>Chrysomeloidea</taxon>
        <taxon>Chrysomelidae</taxon>
        <taxon>Galerucinae</taxon>
        <taxon>Diabroticina</taxon>
        <taxon>Diabroticites</taxon>
        <taxon>Diabrotica</taxon>
    </lineage>
</organism>
<evidence type="ECO:0000256" key="1">
    <source>
        <dbReference type="SAM" id="MobiDB-lite"/>
    </source>
</evidence>
<dbReference type="AlphaFoldDB" id="A0A6P7GN80"/>
<protein>
    <submittedName>
        <fullName evidence="2">Uncharacterized protein LOC114340877</fullName>
    </submittedName>
</protein>
<feature type="region of interest" description="Disordered" evidence="1">
    <location>
        <begin position="1"/>
        <end position="20"/>
    </location>
</feature>